<evidence type="ECO:0000313" key="10">
    <source>
        <dbReference type="WBParaSite" id="BXY_0758600.1"/>
    </source>
</evidence>
<dbReference type="Proteomes" id="UP000582659">
    <property type="component" value="Unassembled WGS sequence"/>
</dbReference>
<feature type="domain" description="PARG helical" evidence="6">
    <location>
        <begin position="101"/>
        <end position="203"/>
    </location>
</feature>
<dbReference type="WBParaSite" id="BXY_0758600.1">
    <property type="protein sequence ID" value="BXY_0758600.1"/>
    <property type="gene ID" value="BXY_0758600"/>
</dbReference>
<dbReference type="GO" id="GO:0004649">
    <property type="term" value="F:poly(ADP-ribose) glycohydrolase activity"/>
    <property type="evidence" value="ECO:0007669"/>
    <property type="project" value="UniProtKB-EC"/>
</dbReference>
<dbReference type="GO" id="GO:0005634">
    <property type="term" value="C:nucleus"/>
    <property type="evidence" value="ECO:0007669"/>
    <property type="project" value="TreeGrafter"/>
</dbReference>
<dbReference type="AlphaFoldDB" id="A0A1I7S3K5"/>
<dbReference type="SMR" id="A0A1I7S3K5"/>
<dbReference type="GO" id="GO:1990966">
    <property type="term" value="P:ATP generation from poly-ADP-D-ribose"/>
    <property type="evidence" value="ECO:0007669"/>
    <property type="project" value="TreeGrafter"/>
</dbReference>
<name>A0A1I7S3K5_BURXY</name>
<evidence type="ECO:0000256" key="3">
    <source>
        <dbReference type="ARBA" id="ARBA00022801"/>
    </source>
</evidence>
<evidence type="ECO:0000259" key="5">
    <source>
        <dbReference type="Pfam" id="PF05028"/>
    </source>
</evidence>
<reference evidence="10" key="1">
    <citation type="submission" date="2016-11" db="UniProtKB">
        <authorList>
            <consortium name="WormBaseParasite"/>
        </authorList>
    </citation>
    <scope>IDENTIFICATION</scope>
</reference>
<reference evidence="7" key="2">
    <citation type="submission" date="2020-09" db="EMBL/GenBank/DDBJ databases">
        <authorList>
            <person name="Kikuchi T."/>
        </authorList>
    </citation>
    <scope>NUCLEOTIDE SEQUENCE</scope>
    <source>
        <strain evidence="7">Ka4C1</strain>
    </source>
</reference>
<keyword evidence="3" id="KW-0378">Hydrolase</keyword>
<sequence>MRRITRNLANLYDFHLCKYDPATGQIEHFTKPQPEPESVVRLPYNNVVRYLRIRHGLKFIISKEDLSVFDVIDLMKSYMTLKDCDFSALEQIVNEDPTLISLIKRVADLALILSHSFPAIPFLRKNSNESVTLSQKQASIVLANAFFLTFEESRDKYGRSDCINMTRWFSSKTRNAKQKLLCIFAYFRYVTSHDLLGTVTILRQSLPSSLNFSLYDGPVCDIFVDSTTKIEEVKDADQAVFANARVGGGVMRSGCVQEEIRYLIAPEALISCMVCERMESNEAVVIIGPEDYSTYTGYGDSFKWLPLEKEEEMLRDQLGHSCTTLIVMDAVNYSNRDNQFEFRFLDRELRKAFIAFSIRVNDHIKVASGNWGCGAFNGNHQLKFIIQLIAASAAGRTLSYHTFGNERLAQEVQKFHSTLKQHQVTVDTLYEALISADPDIAKDPFEYLISKTCT</sequence>
<feature type="binding site" evidence="4">
    <location>
        <position position="298"/>
    </location>
    <ligand>
        <name>substrate</name>
    </ligand>
</feature>
<dbReference type="Pfam" id="PF20811">
    <property type="entry name" value="PARG_cat_N"/>
    <property type="match status" value="1"/>
</dbReference>
<dbReference type="Proteomes" id="UP000095284">
    <property type="component" value="Unplaced"/>
</dbReference>
<dbReference type="PANTHER" id="PTHR12837">
    <property type="entry name" value="POLY ADP-RIBOSE GLYCOHYDROLASE"/>
    <property type="match status" value="1"/>
</dbReference>
<feature type="binding site" evidence="4">
    <location>
        <position position="243"/>
    </location>
    <ligand>
        <name>substrate</name>
    </ligand>
</feature>
<evidence type="ECO:0000313" key="7">
    <source>
        <dbReference type="EMBL" id="CAD5226848.1"/>
    </source>
</evidence>
<evidence type="ECO:0000259" key="6">
    <source>
        <dbReference type="Pfam" id="PF20811"/>
    </source>
</evidence>
<dbReference type="Pfam" id="PF05028">
    <property type="entry name" value="PARG_cat_C"/>
    <property type="match status" value="1"/>
</dbReference>
<dbReference type="EMBL" id="CAJFDI010000004">
    <property type="protein sequence ID" value="CAD5226848.1"/>
    <property type="molecule type" value="Genomic_DNA"/>
</dbReference>
<dbReference type="InterPro" id="IPR007724">
    <property type="entry name" value="Poly_GlycHdrlase"/>
</dbReference>
<dbReference type="OrthoDB" id="1937899at2759"/>
<dbReference type="EMBL" id="CAJFCV020000004">
    <property type="protein sequence ID" value="CAG9116374.1"/>
    <property type="molecule type" value="Genomic_DNA"/>
</dbReference>
<evidence type="ECO:0000313" key="8">
    <source>
        <dbReference type="Proteomes" id="UP000095284"/>
    </source>
</evidence>
<dbReference type="GO" id="GO:0005975">
    <property type="term" value="P:carbohydrate metabolic process"/>
    <property type="evidence" value="ECO:0007669"/>
    <property type="project" value="InterPro"/>
</dbReference>
<evidence type="ECO:0000256" key="1">
    <source>
        <dbReference type="ARBA" id="ARBA00009545"/>
    </source>
</evidence>
<feature type="binding site" evidence="4">
    <location>
        <position position="257"/>
    </location>
    <ligand>
        <name>substrate</name>
    </ligand>
</feature>
<dbReference type="InterPro" id="IPR046372">
    <property type="entry name" value="PARG_cat_C"/>
</dbReference>
<dbReference type="GO" id="GO:0005737">
    <property type="term" value="C:cytoplasm"/>
    <property type="evidence" value="ECO:0007669"/>
    <property type="project" value="TreeGrafter"/>
</dbReference>
<evidence type="ECO:0000256" key="2">
    <source>
        <dbReference type="ARBA" id="ARBA00012255"/>
    </source>
</evidence>
<evidence type="ECO:0000313" key="9">
    <source>
        <dbReference type="Proteomes" id="UP000659654"/>
    </source>
</evidence>
<dbReference type="GO" id="GO:0009225">
    <property type="term" value="P:nucleotide-sugar metabolic process"/>
    <property type="evidence" value="ECO:0007669"/>
    <property type="project" value="TreeGrafter"/>
</dbReference>
<organism evidence="8 10">
    <name type="scientific">Bursaphelenchus xylophilus</name>
    <name type="common">Pinewood nematode worm</name>
    <name type="synonym">Aphelenchoides xylophilus</name>
    <dbReference type="NCBI Taxonomy" id="6326"/>
    <lineage>
        <taxon>Eukaryota</taxon>
        <taxon>Metazoa</taxon>
        <taxon>Ecdysozoa</taxon>
        <taxon>Nematoda</taxon>
        <taxon>Chromadorea</taxon>
        <taxon>Rhabditida</taxon>
        <taxon>Tylenchina</taxon>
        <taxon>Tylenchomorpha</taxon>
        <taxon>Aphelenchoidea</taxon>
        <taxon>Aphelenchoididae</taxon>
        <taxon>Bursaphelenchus</taxon>
    </lineage>
</organism>
<proteinExistence type="inferred from homology"/>
<comment type="similarity">
    <text evidence="1">Belongs to the poly(ADP-ribose) glycohydrolase family.</text>
</comment>
<dbReference type="PANTHER" id="PTHR12837:SF15">
    <property type="entry name" value="POLY(ADP-RIBOSE) GLYCOHYDROLASE"/>
    <property type="match status" value="1"/>
</dbReference>
<feature type="domain" description="PARG catalytic Macro" evidence="5">
    <location>
        <begin position="217"/>
        <end position="409"/>
    </location>
</feature>
<gene>
    <name evidence="7" type="ORF">BXYJ_LOCUS9393</name>
</gene>
<dbReference type="Proteomes" id="UP000659654">
    <property type="component" value="Unassembled WGS sequence"/>
</dbReference>
<dbReference type="InterPro" id="IPR048362">
    <property type="entry name" value="PARG_helical"/>
</dbReference>
<keyword evidence="9" id="KW-1185">Reference proteome</keyword>
<dbReference type="EC" id="3.2.1.143" evidence="2"/>
<protein>
    <recommendedName>
        <fullName evidence="2">poly(ADP-ribose) glycohydrolase</fullName>
        <ecNumber evidence="2">3.2.1.143</ecNumber>
    </recommendedName>
</protein>
<dbReference type="eggNOG" id="KOG2064">
    <property type="taxonomic scope" value="Eukaryota"/>
</dbReference>
<accession>A0A1I7S3K5</accession>
<dbReference type="GO" id="GO:0006282">
    <property type="term" value="P:regulation of DNA repair"/>
    <property type="evidence" value="ECO:0007669"/>
    <property type="project" value="InterPro"/>
</dbReference>
<evidence type="ECO:0000256" key="4">
    <source>
        <dbReference type="PIRSR" id="PIRSR607724-2"/>
    </source>
</evidence>